<dbReference type="SMART" id="SM00363">
    <property type="entry name" value="S4"/>
    <property type="match status" value="1"/>
</dbReference>
<dbReference type="eggNOG" id="COG0564">
    <property type="taxonomic scope" value="Bacteria"/>
</dbReference>
<dbReference type="RefSeq" id="WP_006906172.1">
    <property type="nucleotide sequence ID" value="NZ_GG665866.1"/>
</dbReference>
<evidence type="ECO:0000256" key="2">
    <source>
        <dbReference type="ARBA" id="ARBA00010876"/>
    </source>
</evidence>
<dbReference type="AlphaFoldDB" id="C4GB61"/>
<dbReference type="CDD" id="cd00165">
    <property type="entry name" value="S4"/>
    <property type="match status" value="1"/>
</dbReference>
<evidence type="ECO:0000256" key="4">
    <source>
        <dbReference type="PIRSR" id="PIRSR606225-1"/>
    </source>
</evidence>
<dbReference type="InterPro" id="IPR002942">
    <property type="entry name" value="S4_RNA-bd"/>
</dbReference>
<proteinExistence type="inferred from homology"/>
<dbReference type="GO" id="GO:0003723">
    <property type="term" value="F:RNA binding"/>
    <property type="evidence" value="ECO:0007669"/>
    <property type="project" value="UniProtKB-KW"/>
</dbReference>
<dbReference type="InterPro" id="IPR006145">
    <property type="entry name" value="PsdUridine_synth_RsuA/RluA"/>
</dbReference>
<dbReference type="InterPro" id="IPR050188">
    <property type="entry name" value="RluA_PseudoU_synthase"/>
</dbReference>
<protein>
    <recommendedName>
        <fullName evidence="6">Pseudouridine synthase</fullName>
        <ecNumber evidence="6">5.4.99.-</ecNumber>
    </recommendedName>
</protein>
<dbReference type="PANTHER" id="PTHR21600:SF44">
    <property type="entry name" value="RIBOSOMAL LARGE SUBUNIT PSEUDOURIDINE SYNTHASE D"/>
    <property type="match status" value="1"/>
</dbReference>
<dbReference type="SUPFAM" id="SSF55174">
    <property type="entry name" value="Alpha-L RNA-binding motif"/>
    <property type="match status" value="1"/>
</dbReference>
<feature type="domain" description="RNA-binding S4" evidence="7">
    <location>
        <begin position="15"/>
        <end position="74"/>
    </location>
</feature>
<sequence length="306" mass="34602">MQEFKLNCTGEESGLRIDRYLADHLDGQSRNSIQKLIEEGLVLVNGNACRASYKLQEKDQIFVSVPDAVLTELRPERIPLDILYEDDQLLIVNKPKEMVVHPAPGHNTGTLVNAIMYHCGKELSGINGEIRPGIVHRIDMNTTGSLIVCKTDAAHRFIASQIKEHSVHRVYRAIVYGHLNPTEGTIRTSIGRDPRDRKKMSVGVKNGRQAITHYRELARLRNNFSYVEFELETGRTHQIRVHMASIGHPILGDQVYGPKKSPYHLDGQTLHAMTIGFVHPTSKRYVEFTAPLPEYFQHLLAILGEE</sequence>
<name>C4GB61_9FIRM</name>
<dbReference type="Pfam" id="PF01479">
    <property type="entry name" value="S4"/>
    <property type="match status" value="1"/>
</dbReference>
<dbReference type="Gene3D" id="3.10.290.10">
    <property type="entry name" value="RNA-binding S4 domain"/>
    <property type="match status" value="1"/>
</dbReference>
<dbReference type="InterPro" id="IPR036986">
    <property type="entry name" value="S4_RNA-bd_sf"/>
</dbReference>
<dbReference type="InterPro" id="IPR006225">
    <property type="entry name" value="PsdUridine_synth_RluC/D"/>
</dbReference>
<evidence type="ECO:0000256" key="1">
    <source>
        <dbReference type="ARBA" id="ARBA00000073"/>
    </source>
</evidence>
<comment type="catalytic activity">
    <reaction evidence="1 6">
        <text>a uridine in RNA = a pseudouridine in RNA</text>
        <dbReference type="Rhea" id="RHEA:48348"/>
        <dbReference type="Rhea" id="RHEA-COMP:12068"/>
        <dbReference type="Rhea" id="RHEA-COMP:12069"/>
        <dbReference type="ChEBI" id="CHEBI:65314"/>
        <dbReference type="ChEBI" id="CHEBI:65315"/>
    </reaction>
</comment>
<gene>
    <name evidence="8" type="ORF">GCWU000342_01162</name>
</gene>
<evidence type="ECO:0000256" key="6">
    <source>
        <dbReference type="RuleBase" id="RU362028"/>
    </source>
</evidence>
<dbReference type="Pfam" id="PF00849">
    <property type="entry name" value="PseudoU_synth_2"/>
    <property type="match status" value="1"/>
</dbReference>
<dbReference type="GO" id="GO:0120159">
    <property type="term" value="F:rRNA pseudouridine synthase activity"/>
    <property type="evidence" value="ECO:0007669"/>
    <property type="project" value="UniProtKB-ARBA"/>
</dbReference>
<dbReference type="PROSITE" id="PS50889">
    <property type="entry name" value="S4"/>
    <property type="match status" value="1"/>
</dbReference>
<evidence type="ECO:0000313" key="8">
    <source>
        <dbReference type="EMBL" id="EEP28354.1"/>
    </source>
</evidence>
<dbReference type="Proteomes" id="UP000003494">
    <property type="component" value="Unassembled WGS sequence"/>
</dbReference>
<dbReference type="Gene3D" id="3.30.2350.10">
    <property type="entry name" value="Pseudouridine synthase"/>
    <property type="match status" value="1"/>
</dbReference>
<reference evidence="8" key="1">
    <citation type="submission" date="2009-04" db="EMBL/GenBank/DDBJ databases">
        <authorList>
            <person name="Weinstock G."/>
            <person name="Sodergren E."/>
            <person name="Clifton S."/>
            <person name="Fulton L."/>
            <person name="Fulton B."/>
            <person name="Courtney L."/>
            <person name="Fronick C."/>
            <person name="Harrison M."/>
            <person name="Strong C."/>
            <person name="Farmer C."/>
            <person name="Delahaunty K."/>
            <person name="Markovic C."/>
            <person name="Hall O."/>
            <person name="Minx P."/>
            <person name="Tomlinson C."/>
            <person name="Mitreva M."/>
            <person name="Nelson J."/>
            <person name="Hou S."/>
            <person name="Wollam A."/>
            <person name="Pepin K.H."/>
            <person name="Johnson M."/>
            <person name="Bhonagiri V."/>
            <person name="Nash W.E."/>
            <person name="Warren W."/>
            <person name="Chinwalla A."/>
            <person name="Mardis E.R."/>
            <person name="Wilson R.K."/>
        </authorList>
    </citation>
    <scope>NUCLEOTIDE SEQUENCE [LARGE SCALE GENOMIC DNA]</scope>
    <source>
        <strain evidence="8">DSM 14600</strain>
    </source>
</reference>
<dbReference type="PANTHER" id="PTHR21600">
    <property type="entry name" value="MITOCHONDRIAL RNA PSEUDOURIDINE SYNTHASE"/>
    <property type="match status" value="1"/>
</dbReference>
<dbReference type="NCBIfam" id="TIGR00005">
    <property type="entry name" value="rluA_subfam"/>
    <property type="match status" value="1"/>
</dbReference>
<accession>C4GB61</accession>
<dbReference type="HOGENOM" id="CLU_016902_4_1_9"/>
<evidence type="ECO:0000313" key="9">
    <source>
        <dbReference type="Proteomes" id="UP000003494"/>
    </source>
</evidence>
<dbReference type="CDD" id="cd02869">
    <property type="entry name" value="PseudoU_synth_RluA_like"/>
    <property type="match status" value="1"/>
</dbReference>
<dbReference type="EMBL" id="ACIP02000002">
    <property type="protein sequence ID" value="EEP28354.1"/>
    <property type="molecule type" value="Genomic_DNA"/>
</dbReference>
<comment type="caution">
    <text evidence="8">The sequence shown here is derived from an EMBL/GenBank/DDBJ whole genome shotgun (WGS) entry which is preliminary data.</text>
</comment>
<comment type="function">
    <text evidence="6">Responsible for synthesis of pseudouridine from uracil.</text>
</comment>
<organism evidence="8 9">
    <name type="scientific">Shuttleworthella satelles DSM 14600</name>
    <dbReference type="NCBI Taxonomy" id="626523"/>
    <lineage>
        <taxon>Bacteria</taxon>
        <taxon>Bacillati</taxon>
        <taxon>Bacillota</taxon>
        <taxon>Clostridia</taxon>
        <taxon>Lachnospirales</taxon>
        <taxon>Lachnospiraceae</taxon>
        <taxon>Shuttleworthella</taxon>
    </lineage>
</organism>
<feature type="active site" evidence="4">
    <location>
        <position position="139"/>
    </location>
</feature>
<keyword evidence="3 6" id="KW-0413">Isomerase</keyword>
<evidence type="ECO:0000259" key="7">
    <source>
        <dbReference type="SMART" id="SM00363"/>
    </source>
</evidence>
<keyword evidence="5" id="KW-0694">RNA-binding</keyword>
<comment type="similarity">
    <text evidence="2 6">Belongs to the pseudouridine synthase RluA family.</text>
</comment>
<dbReference type="InterPro" id="IPR020103">
    <property type="entry name" value="PsdUridine_synth_cat_dom_sf"/>
</dbReference>
<dbReference type="EC" id="5.4.99.-" evidence="6"/>
<dbReference type="STRING" id="626523.GCWU000342_01162"/>
<dbReference type="GO" id="GO:0000455">
    <property type="term" value="P:enzyme-directed rRNA pseudouridine synthesis"/>
    <property type="evidence" value="ECO:0007669"/>
    <property type="project" value="UniProtKB-ARBA"/>
</dbReference>
<keyword evidence="9" id="KW-1185">Reference proteome</keyword>
<evidence type="ECO:0000256" key="5">
    <source>
        <dbReference type="PROSITE-ProRule" id="PRU00182"/>
    </source>
</evidence>
<evidence type="ECO:0000256" key="3">
    <source>
        <dbReference type="ARBA" id="ARBA00023235"/>
    </source>
</evidence>
<dbReference type="SUPFAM" id="SSF55120">
    <property type="entry name" value="Pseudouridine synthase"/>
    <property type="match status" value="1"/>
</dbReference>